<evidence type="ECO:0000256" key="4">
    <source>
        <dbReference type="SAM" id="MobiDB-lite"/>
    </source>
</evidence>
<gene>
    <name evidence="6" type="ordered locus">Lcho_3016</name>
</gene>
<dbReference type="InterPro" id="IPR015168">
    <property type="entry name" value="SsuA/THI5"/>
</dbReference>
<comment type="similarity">
    <text evidence="2">Belongs to the bacterial solute-binding protein SsuA/TauA family.</text>
</comment>
<dbReference type="HOGENOM" id="CLU_028871_3_2_4"/>
<organism evidence="6 7">
    <name type="scientific">Leptothrix cholodnii (strain ATCC 51168 / LMG 8142 / SP-6)</name>
    <name type="common">Leptothrix discophora (strain SP-6)</name>
    <dbReference type="NCBI Taxonomy" id="395495"/>
    <lineage>
        <taxon>Bacteria</taxon>
        <taxon>Pseudomonadati</taxon>
        <taxon>Pseudomonadota</taxon>
        <taxon>Betaproteobacteria</taxon>
        <taxon>Burkholderiales</taxon>
        <taxon>Sphaerotilaceae</taxon>
        <taxon>Leptothrix</taxon>
    </lineage>
</organism>
<feature type="domain" description="SsuA/THI5-like" evidence="5">
    <location>
        <begin position="69"/>
        <end position="253"/>
    </location>
</feature>
<evidence type="ECO:0000256" key="3">
    <source>
        <dbReference type="ARBA" id="ARBA00022729"/>
    </source>
</evidence>
<reference evidence="6 7" key="1">
    <citation type="submission" date="2008-03" db="EMBL/GenBank/DDBJ databases">
        <title>Complete sequence of Leptothrix cholodnii SP-6.</title>
        <authorList>
            <consortium name="US DOE Joint Genome Institute"/>
            <person name="Copeland A."/>
            <person name="Lucas S."/>
            <person name="Lapidus A."/>
            <person name="Glavina del Rio T."/>
            <person name="Dalin E."/>
            <person name="Tice H."/>
            <person name="Bruce D."/>
            <person name="Goodwin L."/>
            <person name="Pitluck S."/>
            <person name="Chertkov O."/>
            <person name="Brettin T."/>
            <person name="Detter J.C."/>
            <person name="Han C."/>
            <person name="Kuske C.R."/>
            <person name="Schmutz J."/>
            <person name="Larimer F."/>
            <person name="Land M."/>
            <person name="Hauser L."/>
            <person name="Kyrpides N."/>
            <person name="Lykidis A."/>
            <person name="Emerson D."/>
            <person name="Richardson P."/>
        </authorList>
    </citation>
    <scope>NUCLEOTIDE SEQUENCE [LARGE SCALE GENOMIC DNA]</scope>
    <source>
        <strain evidence="7">ATCC 51168 / LMG 8142 / SP-6</strain>
    </source>
</reference>
<protein>
    <submittedName>
        <fullName evidence="6">ABC-type nitrate/sulfonate/bicarbonate transport system protein</fullName>
    </submittedName>
</protein>
<dbReference type="PANTHER" id="PTHR30024:SF47">
    <property type="entry name" value="TAURINE-BINDING PERIPLASMIC PROTEIN"/>
    <property type="match status" value="1"/>
</dbReference>
<dbReference type="KEGG" id="lch:Lcho_3016"/>
<dbReference type="STRING" id="395495.Lcho_3016"/>
<dbReference type="SUPFAM" id="SSF53850">
    <property type="entry name" value="Periplasmic binding protein-like II"/>
    <property type="match status" value="1"/>
</dbReference>
<evidence type="ECO:0000256" key="2">
    <source>
        <dbReference type="ARBA" id="ARBA00010742"/>
    </source>
</evidence>
<feature type="compositionally biased region" description="Basic and acidic residues" evidence="4">
    <location>
        <begin position="8"/>
        <end position="17"/>
    </location>
</feature>
<feature type="region of interest" description="Disordered" evidence="4">
    <location>
        <begin position="1"/>
        <end position="20"/>
    </location>
</feature>
<accession>B1XZA6</accession>
<evidence type="ECO:0000313" key="6">
    <source>
        <dbReference type="EMBL" id="ACB35276.1"/>
    </source>
</evidence>
<keyword evidence="7" id="KW-1185">Reference proteome</keyword>
<dbReference type="GO" id="GO:0042597">
    <property type="term" value="C:periplasmic space"/>
    <property type="evidence" value="ECO:0007669"/>
    <property type="project" value="UniProtKB-SubCell"/>
</dbReference>
<dbReference type="Proteomes" id="UP000001693">
    <property type="component" value="Chromosome"/>
</dbReference>
<name>B1XZA6_LEPCP</name>
<proteinExistence type="inferred from homology"/>
<dbReference type="eggNOG" id="COG0715">
    <property type="taxonomic scope" value="Bacteria"/>
</dbReference>
<evidence type="ECO:0000259" key="5">
    <source>
        <dbReference type="Pfam" id="PF09084"/>
    </source>
</evidence>
<dbReference type="PROSITE" id="PS51318">
    <property type="entry name" value="TAT"/>
    <property type="match status" value="1"/>
</dbReference>
<dbReference type="Pfam" id="PF09084">
    <property type="entry name" value="NMT1"/>
    <property type="match status" value="1"/>
</dbReference>
<comment type="subcellular location">
    <subcellularLocation>
        <location evidence="1">Periplasm</location>
    </subcellularLocation>
</comment>
<evidence type="ECO:0000256" key="1">
    <source>
        <dbReference type="ARBA" id="ARBA00004418"/>
    </source>
</evidence>
<dbReference type="AlphaFoldDB" id="B1XZA6"/>
<keyword evidence="3" id="KW-0732">Signal</keyword>
<dbReference type="EMBL" id="CP001013">
    <property type="protein sequence ID" value="ACB35276.1"/>
    <property type="molecule type" value="Genomic_DNA"/>
</dbReference>
<dbReference type="Gene3D" id="3.40.190.10">
    <property type="entry name" value="Periplasmic binding protein-like II"/>
    <property type="match status" value="2"/>
</dbReference>
<sequence precursor="true">MKQATKSPHPDSFETRRIGPRMARRRMLGGAAATAAATVAAAIGLTGCSRREPLLRIASNVWPGYELMHAAQALGRFDEAELRIIEMPSSTDVLQSLASGVIEGGGLTLDELLSARADGLDLCAVLVFDESTGADALIAQAEIGSLAALVGKRIGVEQTATGALVLHAALQAAGLRLEQVQPVFMTVANHLAAWQTRQVDALVTFEPVLGAAAAQGARRLFDSHAMPGQIIDVLAVHRSTLQRNPQALRRLVQMHFEMQALWLTEPQRLAPGIGARLGLAPAQVPGFLDGLSMPGLLENHQWLAGNQPRLLTSARHLEQVMRKARLLTRAAPQTPLCSTAVLPALPAGADT</sequence>
<evidence type="ECO:0000313" key="7">
    <source>
        <dbReference type="Proteomes" id="UP000001693"/>
    </source>
</evidence>
<dbReference type="InterPro" id="IPR006311">
    <property type="entry name" value="TAT_signal"/>
</dbReference>
<dbReference type="PANTHER" id="PTHR30024">
    <property type="entry name" value="ALIPHATIC SULFONATES-BINDING PROTEIN-RELATED"/>
    <property type="match status" value="1"/>
</dbReference>